<sequence>MIKKQTVWLLTMLSLMVVLTVYYITSDKENMPLIDDEMALSDSDAEVDELTDETGVEMEDMQNVGLDEYFAMLRLELQDNRSMKIDRLKEIVASSAATAEEKNEALNSIEELDDVKTKESILEETIHSLAEYEDVLVRSDENKVHVHIKTVELSNEEVVQIMQLVRDEFGDITVDVSLQTS</sequence>
<gene>
    <name evidence="2" type="ORF">AB4Y30_09750</name>
</gene>
<dbReference type="Gene3D" id="1.10.287.4300">
    <property type="entry name" value="Stage III sporulation protein AH-like"/>
    <property type="match status" value="1"/>
</dbReference>
<protein>
    <submittedName>
        <fullName evidence="2">SpoIIIAH-like family protein</fullName>
    </submittedName>
</protein>
<accession>A0AB39HGK3</accession>
<organism evidence="2">
    <name type="scientific">Ornithinibacillus sp. 4-3</name>
    <dbReference type="NCBI Taxonomy" id="3231488"/>
    <lineage>
        <taxon>Bacteria</taxon>
        <taxon>Bacillati</taxon>
        <taxon>Bacillota</taxon>
        <taxon>Bacilli</taxon>
        <taxon>Bacillales</taxon>
        <taxon>Bacillaceae</taxon>
        <taxon>Ornithinibacillus</taxon>
    </lineage>
</organism>
<dbReference type="InterPro" id="IPR038503">
    <property type="entry name" value="SpoIIIAH_sf"/>
</dbReference>
<reference evidence="2" key="1">
    <citation type="submission" date="2024-07" db="EMBL/GenBank/DDBJ databases">
        <title>Halotolerant mesophilic bacterium Ornithinibacillus sp. 4-3, sp. nov., isolated from soil.</title>
        <authorList>
            <person name="Sidarenka A.V."/>
            <person name="Guliayeva D.E."/>
            <person name="Leanovich S.I."/>
            <person name="Hileuskaya K.S."/>
            <person name="Akhremchuk A.E."/>
            <person name="Sikolenko M.A."/>
            <person name="Valentovich L.N."/>
        </authorList>
    </citation>
    <scope>NUCLEOTIDE SEQUENCE</scope>
    <source>
        <strain evidence="2">4-3</strain>
    </source>
</reference>
<evidence type="ECO:0000313" key="2">
    <source>
        <dbReference type="EMBL" id="XDK31321.1"/>
    </source>
</evidence>
<proteinExistence type="predicted"/>
<keyword evidence="1" id="KW-1133">Transmembrane helix</keyword>
<dbReference type="AlphaFoldDB" id="A0AB39HGK3"/>
<keyword evidence="1" id="KW-0472">Membrane</keyword>
<dbReference type="RefSeq" id="WP_368652049.1">
    <property type="nucleotide sequence ID" value="NZ_CP162599.1"/>
</dbReference>
<dbReference type="InterPro" id="IPR024232">
    <property type="entry name" value="SpoIIIAH"/>
</dbReference>
<feature type="transmembrane region" description="Helical" evidence="1">
    <location>
        <begin position="7"/>
        <end position="25"/>
    </location>
</feature>
<dbReference type="EMBL" id="CP162599">
    <property type="protein sequence ID" value="XDK31321.1"/>
    <property type="molecule type" value="Genomic_DNA"/>
</dbReference>
<evidence type="ECO:0000256" key="1">
    <source>
        <dbReference type="SAM" id="Phobius"/>
    </source>
</evidence>
<keyword evidence="1" id="KW-0812">Transmembrane</keyword>
<name>A0AB39HGK3_9BACI</name>
<dbReference type="Pfam" id="PF12685">
    <property type="entry name" value="SpoIIIAH"/>
    <property type="match status" value="1"/>
</dbReference>